<dbReference type="Proteomes" id="UP000255423">
    <property type="component" value="Unassembled WGS sequence"/>
</dbReference>
<dbReference type="Pfam" id="PF12784">
    <property type="entry name" value="PDDEXK_2"/>
    <property type="match status" value="1"/>
</dbReference>
<gene>
    <name evidence="1" type="ORF">SAMN05661053_0180</name>
</gene>
<reference evidence="1 2" key="1">
    <citation type="submission" date="2017-08" db="EMBL/GenBank/DDBJ databases">
        <authorList>
            <person name="de Groot N.N."/>
        </authorList>
    </citation>
    <scope>NUCLEOTIDE SEQUENCE [LARGE SCALE GENOMIC DNA]</scope>
    <source>
        <strain evidence="1 2">HM2</strain>
    </source>
</reference>
<dbReference type="InterPro" id="IPR010106">
    <property type="entry name" value="RpnA"/>
</dbReference>
<dbReference type="AlphaFoldDB" id="A0A380RTX3"/>
<dbReference type="PANTHER" id="PTHR41317:SF1">
    <property type="entry name" value="PD-(D_E)XK NUCLEASE FAMILY TRANSPOSASE"/>
    <property type="match status" value="1"/>
</dbReference>
<evidence type="ECO:0000313" key="2">
    <source>
        <dbReference type="Proteomes" id="UP000255423"/>
    </source>
</evidence>
<dbReference type="NCBIfam" id="TIGR01784">
    <property type="entry name" value="T_den_put_tspse"/>
    <property type="match status" value="1"/>
</dbReference>
<dbReference type="EMBL" id="UHJL01000001">
    <property type="protein sequence ID" value="SUQ18956.1"/>
    <property type="molecule type" value="Genomic_DNA"/>
</dbReference>
<accession>A0A380RTX3</accession>
<dbReference type="PANTHER" id="PTHR41317">
    <property type="entry name" value="PD-(D_E)XK NUCLEASE FAMILY TRANSPOSASE"/>
    <property type="match status" value="1"/>
</dbReference>
<evidence type="ECO:0000313" key="1">
    <source>
        <dbReference type="EMBL" id="SUQ18956.1"/>
    </source>
</evidence>
<dbReference type="RefSeq" id="WP_109571759.1">
    <property type="nucleotide sequence ID" value="NZ_UHJL01000001.1"/>
</dbReference>
<name>A0A380RTX3_FIBSU</name>
<evidence type="ECO:0008006" key="3">
    <source>
        <dbReference type="Google" id="ProtNLM"/>
    </source>
</evidence>
<proteinExistence type="predicted"/>
<sequence length="349" mass="40447">MDAQNKQCADSVLEKLGLGLFYHGNKPLVWIAQPYSAPTSLREDVAPYNAEEKDFSLYFVKEGEFGPYASLLYDKTFKKAFSPDTRRGKRNLLNLLNDMLEGQIPQKIKDVASQQQELNDSGSKVSKSSILDLHCRDEHDNFIEIEVQIQRETNFLKRLVFYSSQMIVQQGEPGHVWDYNVKPVYVISFARFRVFDDSRPLHRAGILDYDTAEQLVDSANFTIIELPKVKRMIRPSDSEVAKWLFIFRYLDRLKELPPALKTEKFEGLLPFAKLARFNKKELKRYRYIMHLKWDRYAQELAFAEDHPDFVKKIGDEAVEKALNIVERMQKKGASMATIRASLGFSNNSK</sequence>
<protein>
    <recommendedName>
        <fullName evidence="3">PD-(D/E)XK nuclease family transposase</fullName>
    </recommendedName>
</protein>
<organism evidence="1 2">
    <name type="scientific">Fibrobacter succinogenes</name>
    <name type="common">Bacteroides succinogenes</name>
    <dbReference type="NCBI Taxonomy" id="833"/>
    <lineage>
        <taxon>Bacteria</taxon>
        <taxon>Pseudomonadati</taxon>
        <taxon>Fibrobacterota</taxon>
        <taxon>Fibrobacteria</taxon>
        <taxon>Fibrobacterales</taxon>
        <taxon>Fibrobacteraceae</taxon>
        <taxon>Fibrobacter</taxon>
    </lineage>
</organism>